<name>A0A364LI28_9GAMM</name>
<feature type="chain" id="PRO_5016569892" evidence="1">
    <location>
        <begin position="20"/>
        <end position="187"/>
    </location>
</feature>
<proteinExistence type="predicted"/>
<evidence type="ECO:0000313" key="3">
    <source>
        <dbReference type="Proteomes" id="UP000249458"/>
    </source>
</evidence>
<dbReference type="EMBL" id="MVJN01000007">
    <property type="protein sequence ID" value="RAP35997.1"/>
    <property type="molecule type" value="Genomic_DNA"/>
</dbReference>
<evidence type="ECO:0000313" key="2">
    <source>
        <dbReference type="EMBL" id="RAP35997.1"/>
    </source>
</evidence>
<sequence>MLRFVMTIFMLINAINAIAMDTELEFYHPFEGVEGLPVAPIAASYTGECVQQSQRIKREDAWRCVAGGQTFDPCFIKPYGKKTQAFCPESPWSTQSVEIKLRHATMDLAQASLDLSRTYPWVVELSTGEKCKAVDEGEMFDGLPIHYRCENQSILMGHLQRCKAEWSMLKREPNGQVDTVLISKAWF</sequence>
<evidence type="ECO:0000256" key="1">
    <source>
        <dbReference type="SAM" id="SignalP"/>
    </source>
</evidence>
<dbReference type="RefSeq" id="WP_253255838.1">
    <property type="nucleotide sequence ID" value="NZ_MVJN01000007.1"/>
</dbReference>
<dbReference type="AlphaFoldDB" id="A0A364LI28"/>
<gene>
    <name evidence="2" type="ORF">B1207_10515</name>
</gene>
<organism evidence="2 3">
    <name type="scientific">Legionella quinlivanii</name>
    <dbReference type="NCBI Taxonomy" id="45073"/>
    <lineage>
        <taxon>Bacteria</taxon>
        <taxon>Pseudomonadati</taxon>
        <taxon>Pseudomonadota</taxon>
        <taxon>Gammaproteobacteria</taxon>
        <taxon>Legionellales</taxon>
        <taxon>Legionellaceae</taxon>
        <taxon>Legionella</taxon>
    </lineage>
</organism>
<keyword evidence="1" id="KW-0732">Signal</keyword>
<comment type="caution">
    <text evidence="2">The sequence shown here is derived from an EMBL/GenBank/DDBJ whole genome shotgun (WGS) entry which is preliminary data.</text>
</comment>
<dbReference type="Proteomes" id="UP000249458">
    <property type="component" value="Unassembled WGS sequence"/>
</dbReference>
<accession>A0A364LI28</accession>
<reference evidence="2 3" key="1">
    <citation type="submission" date="2017-02" db="EMBL/GenBank/DDBJ databases">
        <title>Legionella quilivanii strain from human: case report and whole genome sequencing analysis.</title>
        <authorList>
            <person name="Lalancette C."/>
            <person name="Leduc J.-M."/>
            <person name="Levesque S."/>
            <person name="Fournier E."/>
            <person name="Saoud J."/>
            <person name="Faucher S.P."/>
            <person name="Bernard K."/>
            <person name="Martineau C."/>
            <person name="Longtin J."/>
        </authorList>
    </citation>
    <scope>NUCLEOTIDE SEQUENCE [LARGE SCALE GENOMIC DNA]</scope>
    <source>
        <strain evidence="2 3">ID143958</strain>
    </source>
</reference>
<protein>
    <submittedName>
        <fullName evidence="2">Uncharacterized protein</fullName>
    </submittedName>
</protein>
<feature type="signal peptide" evidence="1">
    <location>
        <begin position="1"/>
        <end position="19"/>
    </location>
</feature>